<keyword evidence="2 5" id="KW-0238">DNA-binding</keyword>
<dbReference type="SMART" id="SM00342">
    <property type="entry name" value="HTH_ARAC"/>
    <property type="match status" value="1"/>
</dbReference>
<evidence type="ECO:0000256" key="3">
    <source>
        <dbReference type="ARBA" id="ARBA00023163"/>
    </source>
</evidence>
<keyword evidence="6" id="KW-1185">Reference proteome</keyword>
<dbReference type="InterPro" id="IPR018060">
    <property type="entry name" value="HTH_AraC"/>
</dbReference>
<keyword evidence="1" id="KW-0805">Transcription regulation</keyword>
<accession>A0A170ZQW7</accession>
<reference evidence="6" key="1">
    <citation type="submission" date="2016-04" db="EMBL/GenBank/DDBJ databases">
        <title>Draft genome sequence of Paludibacter jiangxiensis strain NM7.</title>
        <authorList>
            <person name="Qiu Y."/>
            <person name="Matsuura N."/>
            <person name="Ohashi A."/>
            <person name="Tourlousse M.D."/>
            <person name="Sekiguchi Y."/>
        </authorList>
    </citation>
    <scope>NUCLEOTIDE SEQUENCE [LARGE SCALE GENOMIC DNA]</scope>
    <source>
        <strain evidence="6">NM7</strain>
    </source>
</reference>
<evidence type="ECO:0000259" key="4">
    <source>
        <dbReference type="PROSITE" id="PS01124"/>
    </source>
</evidence>
<dbReference type="InterPro" id="IPR018062">
    <property type="entry name" value="HTH_AraC-typ_CS"/>
</dbReference>
<feature type="domain" description="HTH araC/xylS-type" evidence="4">
    <location>
        <begin position="87"/>
        <end position="185"/>
    </location>
</feature>
<dbReference type="PANTHER" id="PTHR47893:SF1">
    <property type="entry name" value="REGULATORY PROTEIN PCHR"/>
    <property type="match status" value="1"/>
</dbReference>
<dbReference type="InterPro" id="IPR053142">
    <property type="entry name" value="PchR_regulatory_protein"/>
</dbReference>
<comment type="caution">
    <text evidence="5">The sequence shown here is derived from an EMBL/GenBank/DDBJ whole genome shotgun (WGS) entry which is preliminary data.</text>
</comment>
<reference evidence="6" key="2">
    <citation type="journal article" date="2017" name="Genome Announc.">
        <title>Draft genome sequence of Paludibacter jiangxiensis NM7(T), a propionate-producing fermentative bacterium.</title>
        <authorList>
            <person name="Qiu Y.-L."/>
            <person name="Tourlousse D.M."/>
            <person name="Matsuura N."/>
            <person name="Ohashi A."/>
            <person name="Sekiguchi Y."/>
        </authorList>
    </citation>
    <scope>NUCLEOTIDE SEQUENCE [LARGE SCALE GENOMIC DNA]</scope>
    <source>
        <strain evidence="6">NM7</strain>
    </source>
</reference>
<evidence type="ECO:0000313" key="6">
    <source>
        <dbReference type="Proteomes" id="UP000076586"/>
    </source>
</evidence>
<evidence type="ECO:0000256" key="2">
    <source>
        <dbReference type="ARBA" id="ARBA00023125"/>
    </source>
</evidence>
<dbReference type="PROSITE" id="PS01124">
    <property type="entry name" value="HTH_ARAC_FAMILY_2"/>
    <property type="match status" value="1"/>
</dbReference>
<sequence length="192" mass="22057">MQDIILYYLLHIASKDAMTITINNQTYSLNDSKLDTESIEQLLTFWTKKQAALSIFESEELCVFCLQKPQISKTRFCHNDYDKGRLLFARQYLLDHLTMPPTIDELAKIAGINSFKLKNGFKELFGDTIYSYLNSFRLEKAVNMIALGEKNMTQIAFELGFSSLQHFSTAFKKAYGCSPKKIKSTPGFQFKL</sequence>
<evidence type="ECO:0000313" key="5">
    <source>
        <dbReference type="EMBL" id="GAT62923.1"/>
    </source>
</evidence>
<dbReference type="PROSITE" id="PS00041">
    <property type="entry name" value="HTH_ARAC_FAMILY_1"/>
    <property type="match status" value="1"/>
</dbReference>
<dbReference type="PANTHER" id="PTHR47893">
    <property type="entry name" value="REGULATORY PROTEIN PCHR"/>
    <property type="match status" value="1"/>
</dbReference>
<dbReference type="PRINTS" id="PR00032">
    <property type="entry name" value="HTHARAC"/>
</dbReference>
<protein>
    <submittedName>
        <fullName evidence="5">AraC-type DNA-binding protein</fullName>
    </submittedName>
</protein>
<dbReference type="EMBL" id="BDCR01000003">
    <property type="protein sequence ID" value="GAT62923.1"/>
    <property type="molecule type" value="Genomic_DNA"/>
</dbReference>
<dbReference type="AlphaFoldDB" id="A0A170ZQW7"/>
<dbReference type="STRING" id="681398.PJIAN_3234"/>
<name>A0A170ZQW7_9BACT</name>
<keyword evidence="3" id="KW-0804">Transcription</keyword>
<dbReference type="Proteomes" id="UP000076586">
    <property type="component" value="Unassembled WGS sequence"/>
</dbReference>
<proteinExistence type="predicted"/>
<dbReference type="Gene3D" id="1.10.10.60">
    <property type="entry name" value="Homeodomain-like"/>
    <property type="match status" value="2"/>
</dbReference>
<dbReference type="GO" id="GO:0003700">
    <property type="term" value="F:DNA-binding transcription factor activity"/>
    <property type="evidence" value="ECO:0007669"/>
    <property type="project" value="InterPro"/>
</dbReference>
<organism evidence="5 6">
    <name type="scientific">Paludibacter jiangxiensis</name>
    <dbReference type="NCBI Taxonomy" id="681398"/>
    <lineage>
        <taxon>Bacteria</taxon>
        <taxon>Pseudomonadati</taxon>
        <taxon>Bacteroidota</taxon>
        <taxon>Bacteroidia</taxon>
        <taxon>Bacteroidales</taxon>
        <taxon>Paludibacteraceae</taxon>
        <taxon>Paludibacter</taxon>
    </lineage>
</organism>
<evidence type="ECO:0000256" key="1">
    <source>
        <dbReference type="ARBA" id="ARBA00023015"/>
    </source>
</evidence>
<dbReference type="GO" id="GO:0043565">
    <property type="term" value="F:sequence-specific DNA binding"/>
    <property type="evidence" value="ECO:0007669"/>
    <property type="project" value="InterPro"/>
</dbReference>
<dbReference type="Pfam" id="PF12833">
    <property type="entry name" value="HTH_18"/>
    <property type="match status" value="1"/>
</dbReference>
<dbReference type="SUPFAM" id="SSF46689">
    <property type="entry name" value="Homeodomain-like"/>
    <property type="match status" value="2"/>
</dbReference>
<dbReference type="InterPro" id="IPR020449">
    <property type="entry name" value="Tscrpt_reg_AraC-type_HTH"/>
</dbReference>
<gene>
    <name evidence="5" type="ORF">PJIAN_3234</name>
</gene>
<dbReference type="InterPro" id="IPR009057">
    <property type="entry name" value="Homeodomain-like_sf"/>
</dbReference>